<protein>
    <submittedName>
        <fullName evidence="4">NADPH-dependent FMN reductase</fullName>
        <ecNumber evidence="4">1.-.-.-</ecNumber>
    </submittedName>
</protein>
<keyword evidence="5" id="KW-1185">Reference proteome</keyword>
<reference evidence="4 5" key="1">
    <citation type="journal article" date="2019" name="Int. J. Syst. Evol. Microbiol.">
        <title>The Global Catalogue of Microorganisms (GCM) 10K type strain sequencing project: providing services to taxonomists for standard genome sequencing and annotation.</title>
        <authorList>
            <consortium name="The Broad Institute Genomics Platform"/>
            <consortium name="The Broad Institute Genome Sequencing Center for Infectious Disease"/>
            <person name="Wu L."/>
            <person name="Ma J."/>
        </authorList>
    </citation>
    <scope>NUCLEOTIDE SEQUENCE [LARGE SCALE GENOMIC DNA]</scope>
    <source>
        <strain evidence="4 5">GX26</strain>
    </source>
</reference>
<comment type="cofactor">
    <cofactor evidence="1">
        <name>[4Fe-4S] cluster</name>
        <dbReference type="ChEBI" id="CHEBI:49883"/>
    </cofactor>
</comment>
<keyword evidence="4" id="KW-0560">Oxidoreductase</keyword>
<comment type="similarity">
    <text evidence="2">Belongs to the SsuE family. Isf subfamily.</text>
</comment>
<proteinExistence type="inferred from homology"/>
<dbReference type="PANTHER" id="PTHR30543:SF21">
    <property type="entry name" value="NAD(P)H-DEPENDENT FMN REDUCTASE LOT6"/>
    <property type="match status" value="1"/>
</dbReference>
<dbReference type="EMBL" id="JBHSXN010000002">
    <property type="protein sequence ID" value="MFC6953258.1"/>
    <property type="molecule type" value="Genomic_DNA"/>
</dbReference>
<dbReference type="Proteomes" id="UP001596395">
    <property type="component" value="Unassembled WGS sequence"/>
</dbReference>
<dbReference type="GO" id="GO:0016491">
    <property type="term" value="F:oxidoreductase activity"/>
    <property type="evidence" value="ECO:0007669"/>
    <property type="project" value="UniProtKB-KW"/>
</dbReference>
<dbReference type="PANTHER" id="PTHR30543">
    <property type="entry name" value="CHROMATE REDUCTASE"/>
    <property type="match status" value="1"/>
</dbReference>
<dbReference type="InterPro" id="IPR005025">
    <property type="entry name" value="FMN_Rdtase-like_dom"/>
</dbReference>
<sequence length="194" mass="20245">MTILGTDAPTVVAVCGSRRDASKTKVVLRAALAAARDRGADTRLVDLDAYDLPPFDADAPDVGDATTLREVVAGADAVLLGTPNYHGSYSGVLKNALDYLGRDEFGGKTVGLVEVAGGRFPGSALAHLRTVARTLNAWTLPVEVAVPSSHSTVRADGIADDDVAERVEALGTDVVEYARVDDHPRYRAASTAGD</sequence>
<name>A0ABD5VEE4_9EURY</name>
<evidence type="ECO:0000313" key="4">
    <source>
        <dbReference type="EMBL" id="MFC6953258.1"/>
    </source>
</evidence>
<comment type="caution">
    <text evidence="4">The sequence shown here is derived from an EMBL/GenBank/DDBJ whole genome shotgun (WGS) entry which is preliminary data.</text>
</comment>
<dbReference type="Gene3D" id="3.40.50.360">
    <property type="match status" value="1"/>
</dbReference>
<dbReference type="InterPro" id="IPR050712">
    <property type="entry name" value="NAD(P)H-dep_reductase"/>
</dbReference>
<accession>A0ABD5VEE4</accession>
<evidence type="ECO:0000313" key="5">
    <source>
        <dbReference type="Proteomes" id="UP001596395"/>
    </source>
</evidence>
<dbReference type="SUPFAM" id="SSF52218">
    <property type="entry name" value="Flavoproteins"/>
    <property type="match status" value="1"/>
</dbReference>
<evidence type="ECO:0000256" key="1">
    <source>
        <dbReference type="ARBA" id="ARBA00001966"/>
    </source>
</evidence>
<gene>
    <name evidence="4" type="ORF">ACFQGB_10320</name>
</gene>
<organism evidence="4 5">
    <name type="scientific">Halorubellus litoreus</name>
    <dbReference type="NCBI Taxonomy" id="755308"/>
    <lineage>
        <taxon>Archaea</taxon>
        <taxon>Methanobacteriati</taxon>
        <taxon>Methanobacteriota</taxon>
        <taxon>Stenosarchaea group</taxon>
        <taxon>Halobacteria</taxon>
        <taxon>Halobacteriales</taxon>
        <taxon>Halorubellaceae</taxon>
        <taxon>Halorubellus</taxon>
    </lineage>
</organism>
<evidence type="ECO:0000256" key="2">
    <source>
        <dbReference type="ARBA" id="ARBA00038292"/>
    </source>
</evidence>
<dbReference type="Pfam" id="PF03358">
    <property type="entry name" value="FMN_red"/>
    <property type="match status" value="1"/>
</dbReference>
<dbReference type="AlphaFoldDB" id="A0ABD5VEE4"/>
<dbReference type="InterPro" id="IPR029039">
    <property type="entry name" value="Flavoprotein-like_sf"/>
</dbReference>
<evidence type="ECO:0000259" key="3">
    <source>
        <dbReference type="Pfam" id="PF03358"/>
    </source>
</evidence>
<dbReference type="RefSeq" id="WP_336350220.1">
    <property type="nucleotide sequence ID" value="NZ_JAZAQL010000002.1"/>
</dbReference>
<feature type="domain" description="NADPH-dependent FMN reductase-like" evidence="3">
    <location>
        <begin position="10"/>
        <end position="150"/>
    </location>
</feature>
<dbReference type="EC" id="1.-.-.-" evidence="4"/>